<protein>
    <submittedName>
        <fullName evidence="1">Uncharacterized protein</fullName>
    </submittedName>
</protein>
<dbReference type="EMBL" id="DF977455">
    <property type="protein sequence ID" value="GAP85318.1"/>
    <property type="molecule type" value="Genomic_DNA"/>
</dbReference>
<name>A0A1W2TBM8_ROSNE</name>
<keyword evidence="2" id="KW-1185">Reference proteome</keyword>
<dbReference type="OMA" id="NKVPWLA"/>
<dbReference type="AlphaFoldDB" id="A0A1W2TBM8"/>
<dbReference type="Proteomes" id="UP000054516">
    <property type="component" value="Unassembled WGS sequence"/>
</dbReference>
<evidence type="ECO:0000313" key="1">
    <source>
        <dbReference type="EMBL" id="GAP85318.1"/>
    </source>
</evidence>
<evidence type="ECO:0000313" key="2">
    <source>
        <dbReference type="Proteomes" id="UP000054516"/>
    </source>
</evidence>
<organism evidence="1">
    <name type="scientific">Rosellinia necatrix</name>
    <name type="common">White root-rot fungus</name>
    <dbReference type="NCBI Taxonomy" id="77044"/>
    <lineage>
        <taxon>Eukaryota</taxon>
        <taxon>Fungi</taxon>
        <taxon>Dikarya</taxon>
        <taxon>Ascomycota</taxon>
        <taxon>Pezizomycotina</taxon>
        <taxon>Sordariomycetes</taxon>
        <taxon>Xylariomycetidae</taxon>
        <taxon>Xylariales</taxon>
        <taxon>Xylariaceae</taxon>
        <taxon>Rosellinia</taxon>
    </lineage>
</organism>
<accession>A0A1W2TBM8</accession>
<reference evidence="1" key="1">
    <citation type="submission" date="2016-03" db="EMBL/GenBank/DDBJ databases">
        <title>Draft genome sequence of Rosellinia necatrix.</title>
        <authorList>
            <person name="Kanematsu S."/>
        </authorList>
    </citation>
    <scope>NUCLEOTIDE SEQUENCE [LARGE SCALE GENOMIC DNA]</scope>
    <source>
        <strain evidence="1">W97</strain>
    </source>
</reference>
<gene>
    <name evidence="1" type="ORF">SAMD00023353_1002030</name>
</gene>
<dbReference type="OrthoDB" id="3029913at2759"/>
<dbReference type="STRING" id="77044.A0A1W2TBM8"/>
<sequence length="1107" mass="123750">MVVYPICRTPARPRYLPQRYARKALDRNGLLPRDPGPEKLGPGQERLYSFYEPPMVAGLHRITTKQSIGVRDDARKLPPLEESQDFVVVAPRYSLPDGAVHSAYPPQGHTDNVEILPHIVLADPQLPWVRRAIDITDPKARNRVPWLAMLVFRQEELRYSKLAEQQSNTLAVALSLGGLGTLVAAKDSDCASPVVRADGSTYDGDSKETEANFIFVPRDLFNSLFRDSEKSPGQQKLCDVSRYQWLSHTRNINTAGMANSGIDGEEGVFSVVIAQRAGPLDVTEPTDLVAHLVSIEHVSDMSYPVTKDRIALCSLESWSYTSLPPNSFNVYDAFRHLGSTHDVLRITPEQIERSLAPGQSLPDRLRRRLLDGFVMTDYRTQVGERTAAWMRGPLVPRIISHGDEAPISHTGQDLQVMDRETGIMDITYGVAWQLGKALALADQGYTTALSRLSVTISRASMEETKKSILRARGAFRDKEEILGGLAESLRTLRSLHNPEGLRHGPDARWLPSSFVSVDVSRKGHHVRQGFSEQVALVTERLTGSTSDGFVYNELNTPLSPDWMIVCSWILDRMYLAGVPAHYYLPDPSYLPDESLRFFHIDRRWIDALVDGALSIGSHLPNDEEIRGNLKKAINKYLTQKPDGLHYPPQRPGYGFLLRSELCVKFPDLIVEGYARGKDVPDPTIILRQENIAEGVLLVMFDKKPGSDGLSSIVLREPPHEQAFACGASLKPASLAVAYKKIYTIPLEQQPTGLDRTKPVDTITHYPDGSDDHGGHSPPIFTWSEDGVDVRSLHLPAYARRVHEVIRKGLEKDYTESEATATLMGIQLNHPMWYLQVRMEPSLFGGADSIGEDDDGLLDSLKMTGPPMSPPPELASSQPDASNAFSYSAPVDWNAPFVERIEGAQGSRSDGRDEFRLPPPHVRCLAVTSSAVLPTAGNVSLKAGPERMTMAYSIYPLVHREMTDKLKPLPHRQDAIFSVRRKKGNDRWMLSRITISFPHGKPRENRATLMEYYDGPGASMVTDFRFNVVPSLSTEDNDRVFRLTILPRADYMLIKDLKNLSIMLSGIMVSDYSKWRDEWGKPAVKVDIREEFVERNDLMGSMDLDILK</sequence>
<proteinExistence type="predicted"/>